<dbReference type="PANTHER" id="PTHR33445:SF2">
    <property type="entry name" value="ATP SYNTHASE SUBUNIT B', CHLOROPLASTIC"/>
    <property type="match status" value="1"/>
</dbReference>
<dbReference type="NCBIfam" id="NF005607">
    <property type="entry name" value="PRK07353.1"/>
    <property type="match status" value="1"/>
</dbReference>
<sequence length="161" mass="17612">MTYWTFLLAVESAETSGGLFNFDATLPLMAVQFLLLVAVLNAIFFKPLTKAIDDRSDYVRDNIAEAKERLEKANTLAHQYEQEVAATRKSAQAMILAAQADAAKIRAQQIAKALEESQAKVASAKAEIEAQKRDAEASLNAQVESLSRQILQKLLGNLVSS</sequence>
<dbReference type="CDD" id="cd06503">
    <property type="entry name" value="ATP-synt_Fo_b"/>
    <property type="match status" value="1"/>
</dbReference>
<keyword evidence="3 12" id="KW-0138">CF(0)</keyword>
<comment type="subcellular location">
    <subcellularLocation>
        <location evidence="12">Cellular thylakoid membrane</location>
        <topology evidence="12">Single-pass membrane protein</topology>
    </subcellularLocation>
    <subcellularLocation>
        <location evidence="11">Endomembrane system</location>
        <topology evidence="11">Single-pass membrane protein</topology>
    </subcellularLocation>
</comment>
<keyword evidence="16" id="KW-1185">Reference proteome</keyword>
<evidence type="ECO:0000256" key="12">
    <source>
        <dbReference type="HAMAP-Rule" id="MF_01399"/>
    </source>
</evidence>
<evidence type="ECO:0000313" key="15">
    <source>
        <dbReference type="EMBL" id="MEE3715160.1"/>
    </source>
</evidence>
<dbReference type="InterPro" id="IPR034679">
    <property type="entry name" value="ATP_synth_b"/>
</dbReference>
<dbReference type="InterPro" id="IPR050059">
    <property type="entry name" value="ATP_synthase_B_chain"/>
</dbReference>
<evidence type="ECO:0000256" key="13">
    <source>
        <dbReference type="RuleBase" id="RU003848"/>
    </source>
</evidence>
<keyword evidence="9 12" id="KW-0066">ATP synthesis</keyword>
<dbReference type="Pfam" id="PF00430">
    <property type="entry name" value="ATP-synt_B"/>
    <property type="match status" value="1"/>
</dbReference>
<reference evidence="15" key="1">
    <citation type="submission" date="2024-01" db="EMBL/GenBank/DDBJ databases">
        <title>Bank of Algae and Cyanobacteria of the Azores (BACA) strain genomes.</title>
        <authorList>
            <person name="Luz R."/>
            <person name="Cordeiro R."/>
            <person name="Fonseca A."/>
            <person name="Goncalves V."/>
        </authorList>
    </citation>
    <scope>NUCLEOTIDE SEQUENCE</scope>
    <source>
        <strain evidence="15">BACA0141</strain>
    </source>
</reference>
<proteinExistence type="inferred from homology"/>
<keyword evidence="6 12" id="KW-1133">Transmembrane helix</keyword>
<dbReference type="GO" id="GO:0031676">
    <property type="term" value="C:plasma membrane-derived thylakoid membrane"/>
    <property type="evidence" value="ECO:0007669"/>
    <property type="project" value="UniProtKB-SubCell"/>
</dbReference>
<evidence type="ECO:0000256" key="8">
    <source>
        <dbReference type="ARBA" id="ARBA00023136"/>
    </source>
</evidence>
<dbReference type="GO" id="GO:0045259">
    <property type="term" value="C:proton-transporting ATP synthase complex"/>
    <property type="evidence" value="ECO:0007669"/>
    <property type="project" value="UniProtKB-KW"/>
</dbReference>
<dbReference type="HAMAP" id="MF_01399">
    <property type="entry name" value="ATP_synth_bprime"/>
    <property type="match status" value="1"/>
</dbReference>
<dbReference type="InterPro" id="IPR002146">
    <property type="entry name" value="ATP_synth_b/b'su_bac/chlpt"/>
</dbReference>
<evidence type="ECO:0000256" key="14">
    <source>
        <dbReference type="SAM" id="Coils"/>
    </source>
</evidence>
<keyword evidence="7 12" id="KW-0406">Ion transport</keyword>
<keyword evidence="5 12" id="KW-0375">Hydrogen ion transport</keyword>
<dbReference type="GO" id="GO:0046933">
    <property type="term" value="F:proton-transporting ATP synthase activity, rotational mechanism"/>
    <property type="evidence" value="ECO:0007669"/>
    <property type="project" value="UniProtKB-UniRule"/>
</dbReference>
<organism evidence="15 16">
    <name type="scientific">Tumidithrix elongata BACA0141</name>
    <dbReference type="NCBI Taxonomy" id="2716417"/>
    <lineage>
        <taxon>Bacteria</taxon>
        <taxon>Bacillati</taxon>
        <taxon>Cyanobacteriota</taxon>
        <taxon>Cyanophyceae</taxon>
        <taxon>Pseudanabaenales</taxon>
        <taxon>Pseudanabaenaceae</taxon>
        <taxon>Tumidithrix</taxon>
        <taxon>Tumidithrix elongata</taxon>
    </lineage>
</organism>
<feature type="coiled-coil region" evidence="14">
    <location>
        <begin position="63"/>
        <end position="145"/>
    </location>
</feature>
<keyword evidence="12" id="KW-0793">Thylakoid</keyword>
<feature type="transmembrane region" description="Helical" evidence="12">
    <location>
        <begin position="24"/>
        <end position="45"/>
    </location>
</feature>
<evidence type="ECO:0000256" key="5">
    <source>
        <dbReference type="ARBA" id="ARBA00022781"/>
    </source>
</evidence>
<dbReference type="GO" id="GO:0046961">
    <property type="term" value="F:proton-transporting ATPase activity, rotational mechanism"/>
    <property type="evidence" value="ECO:0007669"/>
    <property type="project" value="TreeGrafter"/>
</dbReference>
<evidence type="ECO:0000256" key="3">
    <source>
        <dbReference type="ARBA" id="ARBA00022547"/>
    </source>
</evidence>
<evidence type="ECO:0000256" key="1">
    <source>
        <dbReference type="ARBA" id="ARBA00005513"/>
    </source>
</evidence>
<comment type="subunit">
    <text evidence="12">F-type ATPases have 2 components, F(1) - the catalytic core - and F(0) - the membrane proton channel. F(1) has five subunits: alpha(3), beta(3), gamma(1), delta(1), epsilon(1). F(0) has four main subunits: a(1), b(1), b'(1) and c(10-14). The alpha and beta chains form an alternating ring which encloses part of the gamma chain. F(1) is attached to F(0) by a central stalk formed by the gamma and epsilon chains, while a peripheral stalk is formed by the delta, b and b' chains.</text>
</comment>
<keyword evidence="4 12" id="KW-0812">Transmembrane</keyword>
<protein>
    <recommendedName>
        <fullName evidence="12">ATP synthase subunit b'</fullName>
    </recommendedName>
    <alternativeName>
        <fullName evidence="12">ATP synthase F(0) sector subunit b'</fullName>
    </alternativeName>
    <alternativeName>
        <fullName evidence="12">ATPase subunit II</fullName>
    </alternativeName>
    <alternativeName>
        <fullName evidence="12">F-type ATPase subunit b'</fullName>
        <shortName evidence="12">F-ATPase subunit b'</shortName>
    </alternativeName>
</protein>
<evidence type="ECO:0000256" key="11">
    <source>
        <dbReference type="ARBA" id="ARBA00037847"/>
    </source>
</evidence>
<dbReference type="PANTHER" id="PTHR33445">
    <property type="entry name" value="ATP SYNTHASE SUBUNIT B', CHLOROPLASTIC"/>
    <property type="match status" value="1"/>
</dbReference>
<dbReference type="EMBL" id="JAZBJZ010000001">
    <property type="protein sequence ID" value="MEE3715160.1"/>
    <property type="molecule type" value="Genomic_DNA"/>
</dbReference>
<comment type="function">
    <text evidence="10 12">F(1)F(0) ATP synthase produces ATP from ADP in the presence of a proton or sodium gradient. F-type ATPases consist of two structural domains, F(1) containing the extramembraneous catalytic core and F(0) containing the membrane proton channel, linked together by a central stalk and a peripheral stalk. During catalysis, ATP synthesis in the catalytic domain of F(1) is coupled via a rotary mechanism of the central stalk subunits to proton translocation.</text>
</comment>
<keyword evidence="8 12" id="KW-0472">Membrane</keyword>
<evidence type="ECO:0000256" key="6">
    <source>
        <dbReference type="ARBA" id="ARBA00022989"/>
    </source>
</evidence>
<evidence type="ECO:0000256" key="7">
    <source>
        <dbReference type="ARBA" id="ARBA00023065"/>
    </source>
</evidence>
<keyword evidence="2 12" id="KW-0813">Transport</keyword>
<dbReference type="AlphaFoldDB" id="A0AAW9PPQ5"/>
<evidence type="ECO:0000256" key="2">
    <source>
        <dbReference type="ARBA" id="ARBA00022448"/>
    </source>
</evidence>
<gene>
    <name evidence="12" type="primary">atpF2</name>
    <name evidence="12" type="synonym">atpG</name>
    <name evidence="15" type="ORF">V2H45_00210</name>
</gene>
<keyword evidence="14" id="KW-0175">Coiled coil</keyword>
<evidence type="ECO:0000256" key="9">
    <source>
        <dbReference type="ARBA" id="ARBA00023310"/>
    </source>
</evidence>
<name>A0AAW9PPQ5_9CYAN</name>
<evidence type="ECO:0000256" key="4">
    <source>
        <dbReference type="ARBA" id="ARBA00022692"/>
    </source>
</evidence>
<accession>A0AAW9PPQ5</accession>
<comment type="similarity">
    <text evidence="1 12 13">Belongs to the ATPase B chain family.</text>
</comment>
<dbReference type="HAMAP" id="MF_01398">
    <property type="entry name" value="ATP_synth_b_bprime"/>
    <property type="match status" value="1"/>
</dbReference>
<dbReference type="GO" id="GO:0012505">
    <property type="term" value="C:endomembrane system"/>
    <property type="evidence" value="ECO:0007669"/>
    <property type="project" value="UniProtKB-SubCell"/>
</dbReference>
<dbReference type="Proteomes" id="UP001333818">
    <property type="component" value="Unassembled WGS sequence"/>
</dbReference>
<dbReference type="RefSeq" id="WP_330481583.1">
    <property type="nucleotide sequence ID" value="NZ_JAZBJZ010000001.1"/>
</dbReference>
<comment type="function">
    <text evidence="12">Component of the F(0) channel, it forms part of the peripheral stalk, linking F(1) to F(0). The b'-subunit is a diverged and duplicated form of b found in plants and photosynthetic bacteria.</text>
</comment>
<comment type="caution">
    <text evidence="15">The sequence shown here is derived from an EMBL/GenBank/DDBJ whole genome shotgun (WGS) entry which is preliminary data.</text>
</comment>
<evidence type="ECO:0000256" key="10">
    <source>
        <dbReference type="ARBA" id="ARBA00025198"/>
    </source>
</evidence>
<evidence type="ECO:0000313" key="16">
    <source>
        <dbReference type="Proteomes" id="UP001333818"/>
    </source>
</evidence>